<sequence>MVHDSGLLPKPFAEPAKVCPAIESMKHRIVGATWTGIRSTSYLVTSTALTAHGPGTGLPNHIDNRRPARAQTHRTRSPARAISVSIRWNRSRIGHGGPAPLAHSHGA</sequence>
<feature type="compositionally biased region" description="Basic residues" evidence="1">
    <location>
        <begin position="67"/>
        <end position="77"/>
    </location>
</feature>
<evidence type="ECO:0000313" key="2">
    <source>
        <dbReference type="EMBL" id="RPA57088.1"/>
    </source>
</evidence>
<gene>
    <name evidence="2" type="ORF">EF294_19660</name>
</gene>
<comment type="caution">
    <text evidence="2">The sequence shown here is derived from an EMBL/GenBank/DDBJ whole genome shotgun (WGS) entry which is preliminary data.</text>
</comment>
<accession>A0A3N4G4P4</accession>
<dbReference type="EMBL" id="RKMH01000019">
    <property type="protein sequence ID" value="RPA57088.1"/>
    <property type="molecule type" value="Genomic_DNA"/>
</dbReference>
<reference evidence="2 3" key="1">
    <citation type="submission" date="2018-11" db="EMBL/GenBank/DDBJ databases">
        <title>Draft genome sequence of Gordonia sp. RS15-1S isolated from rice stems.</title>
        <authorList>
            <person name="Muangham S."/>
        </authorList>
    </citation>
    <scope>NUCLEOTIDE SEQUENCE [LARGE SCALE GENOMIC DNA]</scope>
    <source>
        <strain evidence="2 3">RS15-1S</strain>
    </source>
</reference>
<name>A0A3N4G4P4_9ACTN</name>
<organism evidence="2 3">
    <name type="scientific">Gordonia oryzae</name>
    <dbReference type="NCBI Taxonomy" id="2487349"/>
    <lineage>
        <taxon>Bacteria</taxon>
        <taxon>Bacillati</taxon>
        <taxon>Actinomycetota</taxon>
        <taxon>Actinomycetes</taxon>
        <taxon>Mycobacteriales</taxon>
        <taxon>Gordoniaceae</taxon>
        <taxon>Gordonia</taxon>
    </lineage>
</organism>
<protein>
    <submittedName>
        <fullName evidence="2">Uncharacterized protein</fullName>
    </submittedName>
</protein>
<dbReference type="Proteomes" id="UP000267536">
    <property type="component" value="Unassembled WGS sequence"/>
</dbReference>
<proteinExistence type="predicted"/>
<keyword evidence="3" id="KW-1185">Reference proteome</keyword>
<feature type="region of interest" description="Disordered" evidence="1">
    <location>
        <begin position="53"/>
        <end position="107"/>
    </location>
</feature>
<dbReference type="AlphaFoldDB" id="A0A3N4G4P4"/>
<evidence type="ECO:0000313" key="3">
    <source>
        <dbReference type="Proteomes" id="UP000267536"/>
    </source>
</evidence>
<evidence type="ECO:0000256" key="1">
    <source>
        <dbReference type="SAM" id="MobiDB-lite"/>
    </source>
</evidence>